<feature type="signal peptide" evidence="2">
    <location>
        <begin position="1"/>
        <end position="17"/>
    </location>
</feature>
<reference evidence="3 4" key="1">
    <citation type="submission" date="2021-12" db="EMBL/GenBank/DDBJ databases">
        <title>Genome sequencing of bacteria with rrn-lacking chromosome and rrn-plasmid.</title>
        <authorList>
            <person name="Anda M."/>
            <person name="Iwasaki W."/>
        </authorList>
    </citation>
    <scope>NUCLEOTIDE SEQUENCE [LARGE SCALE GENOMIC DNA]</scope>
    <source>
        <strain evidence="3 4">NBRC 15940</strain>
    </source>
</reference>
<evidence type="ECO:0000256" key="1">
    <source>
        <dbReference type="SAM" id="Coils"/>
    </source>
</evidence>
<dbReference type="AlphaFoldDB" id="A0AAN5AKW3"/>
<evidence type="ECO:0008006" key="5">
    <source>
        <dbReference type="Google" id="ProtNLM"/>
    </source>
</evidence>
<feature type="chain" id="PRO_5043021726" description="DUF4468 domain-containing protein" evidence="2">
    <location>
        <begin position="18"/>
        <end position="237"/>
    </location>
</feature>
<dbReference type="Proteomes" id="UP001310022">
    <property type="component" value="Unassembled WGS sequence"/>
</dbReference>
<organism evidence="3 4">
    <name type="scientific">Persicobacter diffluens</name>
    <dbReference type="NCBI Taxonomy" id="981"/>
    <lineage>
        <taxon>Bacteria</taxon>
        <taxon>Pseudomonadati</taxon>
        <taxon>Bacteroidota</taxon>
        <taxon>Cytophagia</taxon>
        <taxon>Cytophagales</taxon>
        <taxon>Persicobacteraceae</taxon>
        <taxon>Persicobacter</taxon>
    </lineage>
</organism>
<accession>A0AAN5AKW3</accession>
<proteinExistence type="predicted"/>
<dbReference type="EMBL" id="BQKE01000002">
    <property type="protein sequence ID" value="GJM62589.1"/>
    <property type="molecule type" value="Genomic_DNA"/>
</dbReference>
<gene>
    <name evidence="3" type="ORF">PEDI_31410</name>
</gene>
<name>A0AAN5AKW3_9BACT</name>
<sequence>MKTIFLIFLLISNISYADNQATTPYNATVVINRQSVNCIALEVAMEKASAEKAFKAFMKKEMGIKVRTKSGKLTSKKFQFTQVSKHDLQLTGHIDGRIEGSTLHLLIQNDELMNFTDAGVNPIETAIFMEVLEDFGRFTEYLMVQEELIKLEATSKNQKEIYQSNKKAINTIKRHEQYRQGGLKPSTRDQKYDDNINRKAALEHLKVLDEENKRIKKDLKILKSQIKEKKQALEAFQ</sequence>
<evidence type="ECO:0000256" key="2">
    <source>
        <dbReference type="SAM" id="SignalP"/>
    </source>
</evidence>
<keyword evidence="1" id="KW-0175">Coiled coil</keyword>
<keyword evidence="4" id="KW-1185">Reference proteome</keyword>
<evidence type="ECO:0000313" key="3">
    <source>
        <dbReference type="EMBL" id="GJM62589.1"/>
    </source>
</evidence>
<feature type="coiled-coil region" evidence="1">
    <location>
        <begin position="198"/>
        <end position="232"/>
    </location>
</feature>
<comment type="caution">
    <text evidence="3">The sequence shown here is derived from an EMBL/GenBank/DDBJ whole genome shotgun (WGS) entry which is preliminary data.</text>
</comment>
<dbReference type="RefSeq" id="WP_338237854.1">
    <property type="nucleotide sequence ID" value="NZ_BQKE01000002.1"/>
</dbReference>
<evidence type="ECO:0000313" key="4">
    <source>
        <dbReference type="Proteomes" id="UP001310022"/>
    </source>
</evidence>
<protein>
    <recommendedName>
        <fullName evidence="5">DUF4468 domain-containing protein</fullName>
    </recommendedName>
</protein>
<keyword evidence="2" id="KW-0732">Signal</keyword>